<feature type="transmembrane region" description="Helical" evidence="2">
    <location>
        <begin position="202"/>
        <end position="226"/>
    </location>
</feature>
<evidence type="ECO:0000259" key="3">
    <source>
        <dbReference type="Pfam" id="PF20153"/>
    </source>
</evidence>
<reference evidence="4 5" key="1">
    <citation type="journal article" date="2021" name="Environ. Microbiol.">
        <title>Gene family expansions and transcriptome signatures uncover fungal adaptations to wood decay.</title>
        <authorList>
            <person name="Hage H."/>
            <person name="Miyauchi S."/>
            <person name="Viragh M."/>
            <person name="Drula E."/>
            <person name="Min B."/>
            <person name="Chaduli D."/>
            <person name="Navarro D."/>
            <person name="Favel A."/>
            <person name="Norest M."/>
            <person name="Lesage-Meessen L."/>
            <person name="Balint B."/>
            <person name="Merenyi Z."/>
            <person name="de Eugenio L."/>
            <person name="Morin E."/>
            <person name="Martinez A.T."/>
            <person name="Baldrian P."/>
            <person name="Stursova M."/>
            <person name="Martinez M.J."/>
            <person name="Novotny C."/>
            <person name="Magnuson J.K."/>
            <person name="Spatafora J.W."/>
            <person name="Maurice S."/>
            <person name="Pangilinan J."/>
            <person name="Andreopoulos W."/>
            <person name="LaButti K."/>
            <person name="Hundley H."/>
            <person name="Na H."/>
            <person name="Kuo A."/>
            <person name="Barry K."/>
            <person name="Lipzen A."/>
            <person name="Henrissat B."/>
            <person name="Riley R."/>
            <person name="Ahrendt S."/>
            <person name="Nagy L.G."/>
            <person name="Grigoriev I.V."/>
            <person name="Martin F."/>
            <person name="Rosso M.N."/>
        </authorList>
    </citation>
    <scope>NUCLEOTIDE SEQUENCE [LARGE SCALE GENOMIC DNA]</scope>
    <source>
        <strain evidence="4 5">CIRM-BRFM 1785</strain>
    </source>
</reference>
<name>A0ABQ8K4J1_9APHY</name>
<dbReference type="GeneID" id="72001728"/>
<accession>A0ABQ8K4J1</accession>
<protein>
    <recommendedName>
        <fullName evidence="3">DUF6535 domain-containing protein</fullName>
    </recommendedName>
</protein>
<feature type="compositionally biased region" description="Polar residues" evidence="1">
    <location>
        <begin position="7"/>
        <end position="21"/>
    </location>
</feature>
<dbReference type="Pfam" id="PF20153">
    <property type="entry name" value="DUF6535"/>
    <property type="match status" value="1"/>
</dbReference>
<proteinExistence type="predicted"/>
<feature type="domain" description="DUF6535" evidence="3">
    <location>
        <begin position="25"/>
        <end position="197"/>
    </location>
</feature>
<keyword evidence="2" id="KW-0812">Transmembrane</keyword>
<sequence>MARPSDSDTSAQNTPKQNISTDRAWAQCAKDVWSDEADRVKTWNDEIDTLLVFAGLFSAILTAFVVQYYPTLQASGGAQPQIVIISTPDSANLTVSYPAPPPTPVTALAIAINALWFVALVFSITSASLGISVKQWLAHYIPSESDIGDARLRLHIWRLRSRGLARWHVPEIIGLLPLLLQVALALFLVGLVLFLWTLNGAIAYLMMVLISVLLAFTAATALIPLVEIDCPFKSPVSWWLCTMV</sequence>
<evidence type="ECO:0000256" key="1">
    <source>
        <dbReference type="SAM" id="MobiDB-lite"/>
    </source>
</evidence>
<comment type="caution">
    <text evidence="4">The sequence shown here is derived from an EMBL/GenBank/DDBJ whole genome shotgun (WGS) entry which is preliminary data.</text>
</comment>
<organism evidence="4 5">
    <name type="scientific">Rhodofomes roseus</name>
    <dbReference type="NCBI Taxonomy" id="34475"/>
    <lineage>
        <taxon>Eukaryota</taxon>
        <taxon>Fungi</taxon>
        <taxon>Dikarya</taxon>
        <taxon>Basidiomycota</taxon>
        <taxon>Agaricomycotina</taxon>
        <taxon>Agaricomycetes</taxon>
        <taxon>Polyporales</taxon>
        <taxon>Rhodofomes</taxon>
    </lineage>
</organism>
<dbReference type="EMBL" id="JADCUA010000024">
    <property type="protein sequence ID" value="KAH9831819.1"/>
    <property type="molecule type" value="Genomic_DNA"/>
</dbReference>
<feature type="transmembrane region" description="Helical" evidence="2">
    <location>
        <begin position="107"/>
        <end position="131"/>
    </location>
</feature>
<keyword evidence="5" id="KW-1185">Reference proteome</keyword>
<evidence type="ECO:0000256" key="2">
    <source>
        <dbReference type="SAM" id="Phobius"/>
    </source>
</evidence>
<keyword evidence="2" id="KW-0472">Membrane</keyword>
<dbReference type="Proteomes" id="UP000814176">
    <property type="component" value="Unassembled WGS sequence"/>
</dbReference>
<feature type="non-terminal residue" evidence="4">
    <location>
        <position position="244"/>
    </location>
</feature>
<gene>
    <name evidence="4" type="ORF">C8Q71DRAFT_714794</name>
</gene>
<dbReference type="InterPro" id="IPR045338">
    <property type="entry name" value="DUF6535"/>
</dbReference>
<feature type="transmembrane region" description="Helical" evidence="2">
    <location>
        <begin position="49"/>
        <end position="69"/>
    </location>
</feature>
<evidence type="ECO:0000313" key="5">
    <source>
        <dbReference type="Proteomes" id="UP000814176"/>
    </source>
</evidence>
<feature type="transmembrane region" description="Helical" evidence="2">
    <location>
        <begin position="172"/>
        <end position="196"/>
    </location>
</feature>
<feature type="region of interest" description="Disordered" evidence="1">
    <location>
        <begin position="1"/>
        <end position="23"/>
    </location>
</feature>
<evidence type="ECO:0000313" key="4">
    <source>
        <dbReference type="EMBL" id="KAH9831819.1"/>
    </source>
</evidence>
<dbReference type="RefSeq" id="XP_047774916.1">
    <property type="nucleotide sequence ID" value="XM_047920996.1"/>
</dbReference>
<keyword evidence="2" id="KW-1133">Transmembrane helix</keyword>